<feature type="domain" description="Fe/B12 periplasmic-binding" evidence="6">
    <location>
        <begin position="65"/>
        <end position="318"/>
    </location>
</feature>
<keyword evidence="8" id="KW-1185">Reference proteome</keyword>
<evidence type="ECO:0000256" key="2">
    <source>
        <dbReference type="ARBA" id="ARBA00008814"/>
    </source>
</evidence>
<dbReference type="Pfam" id="PF01497">
    <property type="entry name" value="Peripla_BP_2"/>
    <property type="match status" value="1"/>
</dbReference>
<evidence type="ECO:0000256" key="4">
    <source>
        <dbReference type="ARBA" id="ARBA00022729"/>
    </source>
</evidence>
<dbReference type="InterPro" id="IPR051313">
    <property type="entry name" value="Bact_iron-sidero_bind"/>
</dbReference>
<keyword evidence="4 5" id="KW-0732">Signal</keyword>
<comment type="similarity">
    <text evidence="2">Belongs to the bacterial solute-binding protein 8 family.</text>
</comment>
<dbReference type="InterPro" id="IPR006311">
    <property type="entry name" value="TAT_signal"/>
</dbReference>
<gene>
    <name evidence="7" type="ORF">O4213_15300</name>
</gene>
<dbReference type="InterPro" id="IPR002491">
    <property type="entry name" value="ABC_transptr_periplasmic_BD"/>
</dbReference>
<evidence type="ECO:0000256" key="3">
    <source>
        <dbReference type="ARBA" id="ARBA00022448"/>
    </source>
</evidence>
<dbReference type="Gene3D" id="3.40.50.1980">
    <property type="entry name" value="Nitrogenase molybdenum iron protein domain"/>
    <property type="match status" value="2"/>
</dbReference>
<evidence type="ECO:0000256" key="1">
    <source>
        <dbReference type="ARBA" id="ARBA00004196"/>
    </source>
</evidence>
<organism evidence="7 8">
    <name type="scientific">Gordonia rubripertincta</name>
    <name type="common">Rhodococcus corallinus</name>
    <dbReference type="NCBI Taxonomy" id="36822"/>
    <lineage>
        <taxon>Bacteria</taxon>
        <taxon>Bacillati</taxon>
        <taxon>Actinomycetota</taxon>
        <taxon>Actinomycetes</taxon>
        <taxon>Mycobacteriales</taxon>
        <taxon>Gordoniaceae</taxon>
        <taxon>Gordonia</taxon>
    </lineage>
</organism>
<comment type="caution">
    <text evidence="7">The sequence shown here is derived from an EMBL/GenBank/DDBJ whole genome shotgun (WGS) entry which is preliminary data.</text>
</comment>
<dbReference type="PANTHER" id="PTHR30532:SF1">
    <property type="entry name" value="IRON(3+)-HYDROXAMATE-BINDING PROTEIN FHUD"/>
    <property type="match status" value="1"/>
</dbReference>
<sequence length="318" mass="33204">MRKFTPLSGLPTRTRRLAVAASALALLASAVACSGEDVDAAPSADAITVTDSTGTAVTLDAPAERIACLTMMCVDALKEVGIVPVAYREELAVDDRFFGPDTQMRQITGGFGEENVEDIALSQPDLVIGLGGVQDGLRGAVTESAPLYLVNPTSWRDSIEFLRTVGQLTGRQAQADAAAQRFIDRVGDAQQNRSDLTTLSMYGEPGSLGVDSVETPVGSLLAEISNYPWQAGTDAFATVSVEQIAAGDPDVIFAQAFSSGEDTEPLSARLAANPVWPSISAAQNDRVVEVEASVWATGRGTISLGIVLDAATAELNTA</sequence>
<feature type="chain" id="PRO_5045840096" evidence="5">
    <location>
        <begin position="35"/>
        <end position="318"/>
    </location>
</feature>
<keyword evidence="3" id="KW-0813">Transport</keyword>
<dbReference type="EMBL" id="JAPWIE010000004">
    <property type="protein sequence ID" value="MCZ4551356.1"/>
    <property type="molecule type" value="Genomic_DNA"/>
</dbReference>
<comment type="subcellular location">
    <subcellularLocation>
        <location evidence="1">Cell envelope</location>
    </subcellularLocation>
</comment>
<evidence type="ECO:0000313" key="7">
    <source>
        <dbReference type="EMBL" id="MCZ4551356.1"/>
    </source>
</evidence>
<dbReference type="PROSITE" id="PS51318">
    <property type="entry name" value="TAT"/>
    <property type="match status" value="1"/>
</dbReference>
<dbReference type="PANTHER" id="PTHR30532">
    <property type="entry name" value="IRON III DICITRATE-BINDING PERIPLASMIC PROTEIN"/>
    <property type="match status" value="1"/>
</dbReference>
<dbReference type="PROSITE" id="PS50983">
    <property type="entry name" value="FE_B12_PBP"/>
    <property type="match status" value="1"/>
</dbReference>
<dbReference type="RefSeq" id="WP_301572155.1">
    <property type="nucleotide sequence ID" value="NZ_JAPWIE010000004.1"/>
</dbReference>
<evidence type="ECO:0000259" key="6">
    <source>
        <dbReference type="PROSITE" id="PS50983"/>
    </source>
</evidence>
<dbReference type="SUPFAM" id="SSF53807">
    <property type="entry name" value="Helical backbone' metal receptor"/>
    <property type="match status" value="1"/>
</dbReference>
<proteinExistence type="inferred from homology"/>
<evidence type="ECO:0000313" key="8">
    <source>
        <dbReference type="Proteomes" id="UP001067235"/>
    </source>
</evidence>
<feature type="signal peptide" evidence="5">
    <location>
        <begin position="1"/>
        <end position="34"/>
    </location>
</feature>
<protein>
    <submittedName>
        <fullName evidence="7">ABC transporter substrate-binding protein</fullName>
    </submittedName>
</protein>
<dbReference type="PROSITE" id="PS51257">
    <property type="entry name" value="PROKAR_LIPOPROTEIN"/>
    <property type="match status" value="1"/>
</dbReference>
<accession>A0ABT4MYQ2</accession>
<dbReference type="Proteomes" id="UP001067235">
    <property type="component" value="Unassembled WGS sequence"/>
</dbReference>
<evidence type="ECO:0000256" key="5">
    <source>
        <dbReference type="SAM" id="SignalP"/>
    </source>
</evidence>
<reference evidence="7" key="1">
    <citation type="submission" date="2022-12" db="EMBL/GenBank/DDBJ databases">
        <authorList>
            <person name="Krivoruchko A.V."/>
            <person name="Elkin A."/>
        </authorList>
    </citation>
    <scope>NUCLEOTIDE SEQUENCE</scope>
    <source>
        <strain evidence="7">IEGM 1388</strain>
    </source>
</reference>
<name>A0ABT4MYQ2_GORRU</name>